<sequence length="234" mass="25564">MSSIVPGPRKKLEEEISAARAGGKPLSVGDLNPSAPRQVQLTGLDDWPQPLRAVIEADHQRVTALSANRRKTADLVLPDLVHGLGELLDLVADQLQAGKPRLLRRSSAAPADASFGDVAELLGIPSDNPPSGRGERRTALRTIKELHGQLKELETSHDHSRLTRLVTFVVRLAVVVDSVPEATAALAPIALDRFARAEPDFQWDWTFDRKLEFWQESRRTLSALDRAAEGEGTA</sequence>
<proteinExistence type="predicted"/>
<reference evidence="1 2" key="1">
    <citation type="journal article" date="2015" name="Stand. Genomic Sci.">
        <title>Genomic Encyclopedia of Bacterial and Archaeal Type Strains, Phase III: the genomes of soil and plant-associated and newly described type strains.</title>
        <authorList>
            <person name="Whitman W.B."/>
            <person name="Woyke T."/>
            <person name="Klenk H.P."/>
            <person name="Zhou Y."/>
            <person name="Lilburn T.G."/>
            <person name="Beck B.J."/>
            <person name="De Vos P."/>
            <person name="Vandamme P."/>
            <person name="Eisen J.A."/>
            <person name="Garrity G."/>
            <person name="Hugenholtz P."/>
            <person name="Kyrpides N.C."/>
        </authorList>
    </citation>
    <scope>NUCLEOTIDE SEQUENCE [LARGE SCALE GENOMIC DNA]</scope>
    <source>
        <strain evidence="1 2">VKM Ac-2541</strain>
    </source>
</reference>
<name>A0A4R2IS62_9ACTN</name>
<protein>
    <submittedName>
        <fullName evidence="1">Uncharacterized protein</fullName>
    </submittedName>
</protein>
<organism evidence="1 2">
    <name type="scientific">Kribbella antiqua</name>
    <dbReference type="NCBI Taxonomy" id="2512217"/>
    <lineage>
        <taxon>Bacteria</taxon>
        <taxon>Bacillati</taxon>
        <taxon>Actinomycetota</taxon>
        <taxon>Actinomycetes</taxon>
        <taxon>Propionibacteriales</taxon>
        <taxon>Kribbellaceae</taxon>
        <taxon>Kribbella</taxon>
    </lineage>
</organism>
<evidence type="ECO:0000313" key="2">
    <source>
        <dbReference type="Proteomes" id="UP000295573"/>
    </source>
</evidence>
<dbReference type="RefSeq" id="WP_132152055.1">
    <property type="nucleotide sequence ID" value="NZ_SLWR01000008.1"/>
</dbReference>
<dbReference type="OrthoDB" id="3821556at2"/>
<gene>
    <name evidence="1" type="ORF">EV646_108258</name>
</gene>
<dbReference type="EMBL" id="SLWR01000008">
    <property type="protein sequence ID" value="TCO45635.1"/>
    <property type="molecule type" value="Genomic_DNA"/>
</dbReference>
<keyword evidence="2" id="KW-1185">Reference proteome</keyword>
<dbReference type="Proteomes" id="UP000295573">
    <property type="component" value="Unassembled WGS sequence"/>
</dbReference>
<dbReference type="AlphaFoldDB" id="A0A4R2IS62"/>
<accession>A0A4R2IS62</accession>
<evidence type="ECO:0000313" key="1">
    <source>
        <dbReference type="EMBL" id="TCO45635.1"/>
    </source>
</evidence>
<comment type="caution">
    <text evidence="1">The sequence shown here is derived from an EMBL/GenBank/DDBJ whole genome shotgun (WGS) entry which is preliminary data.</text>
</comment>